<keyword evidence="2" id="KW-1185">Reference proteome</keyword>
<organism evidence="1 2">
    <name type="scientific">Paenibacillus sepulcri</name>
    <dbReference type="NCBI Taxonomy" id="359917"/>
    <lineage>
        <taxon>Bacteria</taxon>
        <taxon>Bacillati</taxon>
        <taxon>Bacillota</taxon>
        <taxon>Bacilli</taxon>
        <taxon>Bacillales</taxon>
        <taxon>Paenibacillaceae</taxon>
        <taxon>Paenibacillus</taxon>
    </lineage>
</organism>
<sequence>GKLALEKLSEVKAGGFMGFALQAFGGLMNEEKLGSILQNMISNGIKDLMLKESTYRELIVREIRIQLFQLADNDEKLNAAKDWALGRIEGESGEAFLQARLEDLRNLALARLEEGRANGGRSLFRVYSAIIRHLSREPEKINEWENRLLAYLIQLVESNHFRIGQLVKENLDQMDDAALVSMLEEKVGQDLQWIRVNGALCGFFVGIILSSIQLFT</sequence>
<accession>A0ABS7CAJ7</accession>
<name>A0ABS7CAJ7_9BACL</name>
<proteinExistence type="predicted"/>
<dbReference type="PANTHER" id="PTHR38442:SF1">
    <property type="entry name" value="INNER MEMBRANE PROTEIN"/>
    <property type="match status" value="1"/>
</dbReference>
<dbReference type="InterPro" id="IPR007383">
    <property type="entry name" value="DUF445"/>
</dbReference>
<dbReference type="Proteomes" id="UP001519887">
    <property type="component" value="Unassembled WGS sequence"/>
</dbReference>
<dbReference type="Pfam" id="PF04286">
    <property type="entry name" value="DUF445"/>
    <property type="match status" value="1"/>
</dbReference>
<evidence type="ECO:0000313" key="1">
    <source>
        <dbReference type="EMBL" id="MBW7457666.1"/>
    </source>
</evidence>
<gene>
    <name evidence="1" type="ORF">K0U00_26850</name>
</gene>
<dbReference type="EMBL" id="JAHZIK010000923">
    <property type="protein sequence ID" value="MBW7457666.1"/>
    <property type="molecule type" value="Genomic_DNA"/>
</dbReference>
<feature type="non-terminal residue" evidence="1">
    <location>
        <position position="1"/>
    </location>
</feature>
<comment type="caution">
    <text evidence="1">The sequence shown here is derived from an EMBL/GenBank/DDBJ whole genome shotgun (WGS) entry which is preliminary data.</text>
</comment>
<evidence type="ECO:0000313" key="2">
    <source>
        <dbReference type="Proteomes" id="UP001519887"/>
    </source>
</evidence>
<reference evidence="1 2" key="1">
    <citation type="submission" date="2021-07" db="EMBL/GenBank/DDBJ databases">
        <title>Paenibacillus radiodurans sp. nov., isolated from the southeastern edge of Tengger Desert.</title>
        <authorList>
            <person name="Zhang G."/>
        </authorList>
    </citation>
    <scope>NUCLEOTIDE SEQUENCE [LARGE SCALE GENOMIC DNA]</scope>
    <source>
        <strain evidence="1 2">CCM 7311</strain>
    </source>
</reference>
<dbReference type="PANTHER" id="PTHR38442">
    <property type="entry name" value="INNER MEMBRANE PROTEIN-RELATED"/>
    <property type="match status" value="1"/>
</dbReference>
<protein>
    <submittedName>
        <fullName evidence="1">DUF445 domain-containing protein</fullName>
    </submittedName>
</protein>